<protein>
    <submittedName>
        <fullName evidence="1">Alpha/beta hydrolase</fullName>
    </submittedName>
</protein>
<dbReference type="SUPFAM" id="SSF53474">
    <property type="entry name" value="alpha/beta-Hydrolases"/>
    <property type="match status" value="1"/>
</dbReference>
<reference evidence="1 2" key="1">
    <citation type="submission" date="2021-01" db="EMBL/GenBank/DDBJ databases">
        <title>Genome public.</title>
        <authorList>
            <person name="Liu C."/>
            <person name="Sun Q."/>
        </authorList>
    </citation>
    <scope>NUCLEOTIDE SEQUENCE [LARGE SCALE GENOMIC DNA]</scope>
    <source>
        <strain evidence="1 2">YIM B02515</strain>
    </source>
</reference>
<dbReference type="Gene3D" id="3.40.50.1820">
    <property type="entry name" value="alpha/beta hydrolase"/>
    <property type="match status" value="1"/>
</dbReference>
<dbReference type="EMBL" id="JAESWC010000018">
    <property type="protein sequence ID" value="MBL4938275.1"/>
    <property type="molecule type" value="Genomic_DNA"/>
</dbReference>
<gene>
    <name evidence="1" type="ORF">JK636_21415</name>
</gene>
<sequence>MINKSYIKVKTIWGYDTNNMLLTHLPKSDSIAVLFPGADYSCDKPLLHYARKAALLSGCDVLSLEYGFCRATNPVEGNPFNQIVKDSYEAVRLCVENKYNNIYFISKSFGTAVAGEVSSLVGYDKVNNLFLTPTEETIPYILRSKCTVISGERDKHFTQNNIDTIRKNSSVDLHIIDKAVHSLEIDDDYIESINILEYITKVCAKFVS</sequence>
<dbReference type="Proteomes" id="UP000632377">
    <property type="component" value="Unassembled WGS sequence"/>
</dbReference>
<dbReference type="RefSeq" id="WP_202750998.1">
    <property type="nucleotide sequence ID" value="NZ_JAESWC010000018.1"/>
</dbReference>
<name>A0ABS1TG55_9CLOT</name>
<dbReference type="InterPro" id="IPR017018">
    <property type="entry name" value="UCP033634"/>
</dbReference>
<keyword evidence="1" id="KW-0378">Hydrolase</keyword>
<dbReference type="InterPro" id="IPR029058">
    <property type="entry name" value="AB_hydrolase_fold"/>
</dbReference>
<dbReference type="PIRSF" id="PIRSF033634">
    <property type="entry name" value="UCP033634"/>
    <property type="match status" value="1"/>
</dbReference>
<comment type="caution">
    <text evidence="1">The sequence shown here is derived from an EMBL/GenBank/DDBJ whole genome shotgun (WGS) entry which is preliminary data.</text>
</comment>
<evidence type="ECO:0000313" key="1">
    <source>
        <dbReference type="EMBL" id="MBL4938275.1"/>
    </source>
</evidence>
<accession>A0ABS1TG55</accession>
<dbReference type="GO" id="GO:0016787">
    <property type="term" value="F:hydrolase activity"/>
    <property type="evidence" value="ECO:0007669"/>
    <property type="project" value="UniProtKB-KW"/>
</dbReference>
<keyword evidence="2" id="KW-1185">Reference proteome</keyword>
<proteinExistence type="predicted"/>
<evidence type="ECO:0000313" key="2">
    <source>
        <dbReference type="Proteomes" id="UP000632377"/>
    </source>
</evidence>
<organism evidence="1 2">
    <name type="scientific">Clostridium rhizosphaerae</name>
    <dbReference type="NCBI Taxonomy" id="2803861"/>
    <lineage>
        <taxon>Bacteria</taxon>
        <taxon>Bacillati</taxon>
        <taxon>Bacillota</taxon>
        <taxon>Clostridia</taxon>
        <taxon>Eubacteriales</taxon>
        <taxon>Clostridiaceae</taxon>
        <taxon>Clostridium</taxon>
    </lineage>
</organism>